<dbReference type="Proteomes" id="UP000217696">
    <property type="component" value="Chromosome"/>
</dbReference>
<accession>A0A0U5AR02</accession>
<keyword evidence="2" id="KW-0732">Signal</keyword>
<sequence>MKKQKLVRGVLLSVALAGAGFGTATLNVEAEDQMEEIVPANPSPYQVNVDDNTTSSEFEQEMRKSLYREVRQHEKIPVSDPRMARVQEVFSVVEQPFEKPLEKPRKGRPDKMSIDPLTGDARYTNGLIINREGRVTKRPESFSPSRGQLVPLIRTLTTELRTMANQPYSERLGRDIVIKINELETYTDSLDLTELTGLLIEISHSITKEKEGFTHSVKALDEIDRLINFDKKY</sequence>
<feature type="region of interest" description="Disordered" evidence="1">
    <location>
        <begin position="99"/>
        <end position="119"/>
    </location>
</feature>
<evidence type="ECO:0000313" key="3">
    <source>
        <dbReference type="EMBL" id="BAU26229.1"/>
    </source>
</evidence>
<name>A0A0U5AR02_9BACL</name>
<protein>
    <submittedName>
        <fullName evidence="3">Uncharacterized protein</fullName>
    </submittedName>
</protein>
<dbReference type="AlphaFoldDB" id="A0A0U5AR02"/>
<dbReference type="EMBL" id="AP017312">
    <property type="protein sequence ID" value="BAU26229.1"/>
    <property type="molecule type" value="Genomic_DNA"/>
</dbReference>
<organism evidence="3 4">
    <name type="scientific">Aneurinibacillus soli</name>
    <dbReference type="NCBI Taxonomy" id="1500254"/>
    <lineage>
        <taxon>Bacteria</taxon>
        <taxon>Bacillati</taxon>
        <taxon>Bacillota</taxon>
        <taxon>Bacilli</taxon>
        <taxon>Bacillales</taxon>
        <taxon>Paenibacillaceae</taxon>
        <taxon>Aneurinibacillus group</taxon>
        <taxon>Aneurinibacillus</taxon>
    </lineage>
</organism>
<feature type="chain" id="PRO_5043635293" evidence="2">
    <location>
        <begin position="31"/>
        <end position="233"/>
    </location>
</feature>
<proteinExistence type="predicted"/>
<evidence type="ECO:0000256" key="2">
    <source>
        <dbReference type="SAM" id="SignalP"/>
    </source>
</evidence>
<dbReference type="OrthoDB" id="2679977at2"/>
<feature type="signal peptide" evidence="2">
    <location>
        <begin position="1"/>
        <end position="30"/>
    </location>
</feature>
<dbReference type="RefSeq" id="WP_096463292.1">
    <property type="nucleotide sequence ID" value="NZ_AP017312.1"/>
</dbReference>
<keyword evidence="4" id="KW-1185">Reference proteome</keyword>
<feature type="compositionally biased region" description="Basic and acidic residues" evidence="1">
    <location>
        <begin position="99"/>
        <end position="113"/>
    </location>
</feature>
<evidence type="ECO:0000256" key="1">
    <source>
        <dbReference type="SAM" id="MobiDB-lite"/>
    </source>
</evidence>
<gene>
    <name evidence="3" type="ORF">CB4_00338</name>
</gene>
<evidence type="ECO:0000313" key="4">
    <source>
        <dbReference type="Proteomes" id="UP000217696"/>
    </source>
</evidence>
<dbReference type="KEGG" id="asoc:CB4_00338"/>
<reference evidence="3 4" key="1">
    <citation type="submission" date="2015-12" db="EMBL/GenBank/DDBJ databases">
        <title>Genome sequence of Aneurinibacillus soli.</title>
        <authorList>
            <person name="Lee J.S."/>
            <person name="Lee K.C."/>
            <person name="Kim K.K."/>
            <person name="Lee B.W."/>
        </authorList>
    </citation>
    <scope>NUCLEOTIDE SEQUENCE [LARGE SCALE GENOMIC DNA]</scope>
    <source>
        <strain evidence="3 4">CB4</strain>
    </source>
</reference>